<gene>
    <name evidence="1" type="ORF">RGQ13_19940</name>
</gene>
<accession>A0ABY9TXC6</accession>
<organism evidence="1 2">
    <name type="scientific">Thalassotalea psychrophila</name>
    <dbReference type="NCBI Taxonomy" id="3065647"/>
    <lineage>
        <taxon>Bacteria</taxon>
        <taxon>Pseudomonadati</taxon>
        <taxon>Pseudomonadota</taxon>
        <taxon>Gammaproteobacteria</taxon>
        <taxon>Alteromonadales</taxon>
        <taxon>Colwelliaceae</taxon>
        <taxon>Thalassotalea</taxon>
    </lineage>
</organism>
<reference evidence="2" key="1">
    <citation type="submission" date="2023-09" db="EMBL/GenBank/DDBJ databases">
        <authorList>
            <person name="Li S."/>
            <person name="Li X."/>
            <person name="Zhang C."/>
            <person name="Zhao Z."/>
        </authorList>
    </citation>
    <scope>NUCLEOTIDE SEQUENCE [LARGE SCALE GENOMIC DNA]</scope>
    <source>
        <strain evidence="2">SQ149</strain>
    </source>
</reference>
<evidence type="ECO:0000313" key="2">
    <source>
        <dbReference type="Proteomes" id="UP001258994"/>
    </source>
</evidence>
<evidence type="ECO:0000313" key="1">
    <source>
        <dbReference type="EMBL" id="WNC72364.1"/>
    </source>
</evidence>
<dbReference type="EMBL" id="CP134145">
    <property type="protein sequence ID" value="WNC72364.1"/>
    <property type="molecule type" value="Genomic_DNA"/>
</dbReference>
<proteinExistence type="predicted"/>
<protein>
    <submittedName>
        <fullName evidence="1">EcsC family protein</fullName>
    </submittedName>
</protein>
<dbReference type="PANTHER" id="PTHR41260">
    <property type="entry name" value="PROTEIN ECSC"/>
    <property type="match status" value="1"/>
</dbReference>
<dbReference type="Proteomes" id="UP001258994">
    <property type="component" value="Chromosome"/>
</dbReference>
<name>A0ABY9TXC6_9GAMM</name>
<dbReference type="Pfam" id="PF12787">
    <property type="entry name" value="EcsC"/>
    <property type="match status" value="1"/>
</dbReference>
<sequence>MNISESHEKELLVAKSLLENPGLAAKITNLIGTPIEKGLDLLPDDWSKNIAKVTEKSLIKASDAAIFTMKDIPGEESSNIWHKLGVAVSGGVGGFFGLAAIAVELPISTSIMLRSIADIARSEGESITTPETQMACLEVFALGGPSDLDDGSESGYFAIRAALAKSVAEAAEFILKKGITDEAAPILIKLIAKIAEKFGVQVTQKAAAQAVPAIGAAGGAIINTLFIDHFQDMARGHFIVRKLERVYGYEVVKDAYDALPKNG</sequence>
<dbReference type="PANTHER" id="PTHR41260:SF1">
    <property type="entry name" value="PROTEIN ECSC"/>
    <property type="match status" value="1"/>
</dbReference>
<dbReference type="InterPro" id="IPR024787">
    <property type="entry name" value="EcsC"/>
</dbReference>
<dbReference type="RefSeq" id="WP_348391484.1">
    <property type="nucleotide sequence ID" value="NZ_CP134145.1"/>
</dbReference>
<keyword evidence="2" id="KW-1185">Reference proteome</keyword>